<dbReference type="PANTHER" id="PTHR19877:SF1">
    <property type="entry name" value="EUKARYOTIC TRANSLATION INITIATION FACTOR 3 SUBUNIT I"/>
    <property type="match status" value="1"/>
</dbReference>
<dbReference type="Proteomes" id="UP000179807">
    <property type="component" value="Unassembled WGS sequence"/>
</dbReference>
<keyword evidence="1 5" id="KW-0853">WD repeat</keyword>
<dbReference type="Gene3D" id="2.130.10.10">
    <property type="entry name" value="YVTN repeat-like/Quinoprotein amine dehydrogenase"/>
    <property type="match status" value="1"/>
</dbReference>
<evidence type="ECO:0000313" key="7">
    <source>
        <dbReference type="Proteomes" id="UP000179807"/>
    </source>
</evidence>
<dbReference type="InterPro" id="IPR015943">
    <property type="entry name" value="WD40/YVTN_repeat-like_dom_sf"/>
</dbReference>
<dbReference type="PANTHER" id="PTHR19877">
    <property type="entry name" value="EUKARYOTIC TRANSLATION INITIATION FACTOR 3 SUBUNIT I"/>
    <property type="match status" value="1"/>
</dbReference>
<evidence type="ECO:0000256" key="2">
    <source>
        <dbReference type="ARBA" id="ARBA00022737"/>
    </source>
</evidence>
<name>A0A1J4JX56_9EUKA</name>
<dbReference type="GO" id="GO:0071541">
    <property type="term" value="C:eukaryotic translation initiation factor 3 complex, eIF3m"/>
    <property type="evidence" value="ECO:0007669"/>
    <property type="project" value="TreeGrafter"/>
</dbReference>
<dbReference type="SUPFAM" id="SSF50998">
    <property type="entry name" value="Quinoprotein alcohol dehydrogenase-like"/>
    <property type="match status" value="1"/>
</dbReference>
<dbReference type="Pfam" id="PF00400">
    <property type="entry name" value="WD40"/>
    <property type="match status" value="2"/>
</dbReference>
<gene>
    <name evidence="6" type="ORF">TRFO_07323</name>
</gene>
<dbReference type="SMART" id="SM00320">
    <property type="entry name" value="WD40"/>
    <property type="match status" value="6"/>
</dbReference>
<dbReference type="GeneID" id="94828312"/>
<evidence type="ECO:0000256" key="1">
    <source>
        <dbReference type="ARBA" id="ARBA00022574"/>
    </source>
</evidence>
<proteinExistence type="inferred from homology"/>
<keyword evidence="2" id="KW-0677">Repeat</keyword>
<dbReference type="RefSeq" id="XP_068355254.1">
    <property type="nucleotide sequence ID" value="XM_068493608.1"/>
</dbReference>
<evidence type="ECO:0000256" key="4">
    <source>
        <dbReference type="ARBA" id="ARBA00040390"/>
    </source>
</evidence>
<dbReference type="InterPro" id="IPR011047">
    <property type="entry name" value="Quinoprotein_ADH-like_sf"/>
</dbReference>
<evidence type="ECO:0000256" key="3">
    <source>
        <dbReference type="ARBA" id="ARBA00038394"/>
    </source>
</evidence>
<protein>
    <recommendedName>
        <fullName evidence="4">Serine-threonine kinase receptor-associated protein</fullName>
    </recommendedName>
</protein>
<dbReference type="OrthoDB" id="24966at2759"/>
<comment type="similarity">
    <text evidence="3">Belongs to the WD repeat STRAP family.</text>
</comment>
<dbReference type="PROSITE" id="PS50082">
    <property type="entry name" value="WD_REPEATS_2"/>
    <property type="match status" value="1"/>
</dbReference>
<dbReference type="GO" id="GO:0003743">
    <property type="term" value="F:translation initiation factor activity"/>
    <property type="evidence" value="ECO:0007669"/>
    <property type="project" value="TreeGrafter"/>
</dbReference>
<sequence>MFSYQDINPISIEKFRGVNSRGTIFQPGLKSCNKAIVNADGDLLFVSSGNEIYGYNLFTECCFRIYTGHDAIIEDFDVDSKSNNLVSVGMAGTVFIHEIETGNVLLTIPVGHLLRCCCISPLNSMVAVVTSTQMKQEPVLHVYHFTQNGKSNEKTTFTFERGINSIMYISDNQIVCGDVDGKLLLVDTGEGKKGPSIAKTVNAHRGPINVIRKSWDGRFFATASADTTACTWETESFEKLGTFPHSFLVSSVAISPIANHIVLASSADKKNVASTNFGSTDFTINFFNLIFQDEFASMKVFKSPVNDVVFTPDGMTLIATSQEGTFMIIRLGDEYYQQCKALKNEEEELEKETRQ</sequence>
<accession>A0A1J4JX56</accession>
<keyword evidence="7" id="KW-1185">Reference proteome</keyword>
<dbReference type="GO" id="GO:0003723">
    <property type="term" value="F:RNA binding"/>
    <property type="evidence" value="ECO:0007669"/>
    <property type="project" value="TreeGrafter"/>
</dbReference>
<dbReference type="GO" id="GO:0002183">
    <property type="term" value="P:cytoplasmic translational initiation"/>
    <property type="evidence" value="ECO:0007669"/>
    <property type="project" value="TreeGrafter"/>
</dbReference>
<dbReference type="VEuPathDB" id="TrichDB:TRFO_07323"/>
<evidence type="ECO:0000256" key="5">
    <source>
        <dbReference type="PROSITE-ProRule" id="PRU00221"/>
    </source>
</evidence>
<organism evidence="6 7">
    <name type="scientific">Tritrichomonas foetus</name>
    <dbReference type="NCBI Taxonomy" id="1144522"/>
    <lineage>
        <taxon>Eukaryota</taxon>
        <taxon>Metamonada</taxon>
        <taxon>Parabasalia</taxon>
        <taxon>Tritrichomonadida</taxon>
        <taxon>Tritrichomonadidae</taxon>
        <taxon>Tritrichomonas</taxon>
    </lineage>
</organism>
<evidence type="ECO:0000313" key="6">
    <source>
        <dbReference type="EMBL" id="OHT02118.1"/>
    </source>
</evidence>
<feature type="repeat" description="WD" evidence="5">
    <location>
        <begin position="201"/>
        <end position="242"/>
    </location>
</feature>
<dbReference type="EMBL" id="MLAK01000882">
    <property type="protein sequence ID" value="OHT02118.1"/>
    <property type="molecule type" value="Genomic_DNA"/>
</dbReference>
<dbReference type="InterPro" id="IPR001680">
    <property type="entry name" value="WD40_rpt"/>
</dbReference>
<comment type="caution">
    <text evidence="6">The sequence shown here is derived from an EMBL/GenBank/DDBJ whole genome shotgun (WGS) entry which is preliminary data.</text>
</comment>
<dbReference type="AlphaFoldDB" id="A0A1J4JX56"/>
<reference evidence="6" key="1">
    <citation type="submission" date="2016-10" db="EMBL/GenBank/DDBJ databases">
        <authorList>
            <person name="Benchimol M."/>
            <person name="Almeida L.G."/>
            <person name="Vasconcelos A.T."/>
            <person name="Perreira-Neves A."/>
            <person name="Rosa I.A."/>
            <person name="Tasca T."/>
            <person name="Bogo M.R."/>
            <person name="de Souza W."/>
        </authorList>
    </citation>
    <scope>NUCLEOTIDE SEQUENCE [LARGE SCALE GENOMIC DNA]</scope>
    <source>
        <strain evidence="6">K</strain>
    </source>
</reference>